<evidence type="ECO:0000313" key="1">
    <source>
        <dbReference type="EMBL" id="GBP97076.1"/>
    </source>
</evidence>
<reference evidence="1 2" key="1">
    <citation type="journal article" date="2019" name="Commun. Biol.">
        <title>The bagworm genome reveals a unique fibroin gene that provides high tensile strength.</title>
        <authorList>
            <person name="Kono N."/>
            <person name="Nakamura H."/>
            <person name="Ohtoshi R."/>
            <person name="Tomita M."/>
            <person name="Numata K."/>
            <person name="Arakawa K."/>
        </authorList>
    </citation>
    <scope>NUCLEOTIDE SEQUENCE [LARGE SCALE GENOMIC DNA]</scope>
</reference>
<organism evidence="1 2">
    <name type="scientific">Eumeta variegata</name>
    <name type="common">Bagworm moth</name>
    <name type="synonym">Eumeta japonica</name>
    <dbReference type="NCBI Taxonomy" id="151549"/>
    <lineage>
        <taxon>Eukaryota</taxon>
        <taxon>Metazoa</taxon>
        <taxon>Ecdysozoa</taxon>
        <taxon>Arthropoda</taxon>
        <taxon>Hexapoda</taxon>
        <taxon>Insecta</taxon>
        <taxon>Pterygota</taxon>
        <taxon>Neoptera</taxon>
        <taxon>Endopterygota</taxon>
        <taxon>Lepidoptera</taxon>
        <taxon>Glossata</taxon>
        <taxon>Ditrysia</taxon>
        <taxon>Tineoidea</taxon>
        <taxon>Psychidae</taxon>
        <taxon>Oiketicinae</taxon>
        <taxon>Eumeta</taxon>
    </lineage>
</organism>
<dbReference type="AlphaFoldDB" id="A0A4C2A8R2"/>
<gene>
    <name evidence="1" type="ORF">EVAR_98508_1</name>
</gene>
<dbReference type="OrthoDB" id="6626714at2759"/>
<protein>
    <submittedName>
        <fullName evidence="1">Uncharacterized protein</fullName>
    </submittedName>
</protein>
<sequence>MKNETRSHQYHGFKNLKLDNPVSAEDNIIEGKILSSSLVHQNYSLAHQPREAIVDVLNDWELTNRIEAICFDTTSVNTGQYHGTCKLLENHLNKIFAVLGMSSSRVRASIKKRSRNLLACYVGSKRCDIYSLSN</sequence>
<name>A0A4C2A8R2_EUMVA</name>
<keyword evidence="2" id="KW-1185">Reference proteome</keyword>
<comment type="caution">
    <text evidence="1">The sequence shown here is derived from an EMBL/GenBank/DDBJ whole genome shotgun (WGS) entry which is preliminary data.</text>
</comment>
<proteinExistence type="predicted"/>
<accession>A0A4C2A8R2</accession>
<evidence type="ECO:0000313" key="2">
    <source>
        <dbReference type="Proteomes" id="UP000299102"/>
    </source>
</evidence>
<dbReference type="EMBL" id="BGZK01002864">
    <property type="protein sequence ID" value="GBP97076.1"/>
    <property type="molecule type" value="Genomic_DNA"/>
</dbReference>
<dbReference type="Proteomes" id="UP000299102">
    <property type="component" value="Unassembled WGS sequence"/>
</dbReference>